<evidence type="ECO:0000256" key="1">
    <source>
        <dbReference type="SAM" id="Coils"/>
    </source>
</evidence>
<accession>A0A5J4WI82</accession>
<keyword evidence="2" id="KW-0812">Transmembrane</keyword>
<keyword evidence="2" id="KW-1133">Transmembrane helix</keyword>
<dbReference type="OrthoDB" id="2306477at2759"/>
<dbReference type="InterPro" id="IPR043136">
    <property type="entry name" value="B30.2/SPRY_sf"/>
</dbReference>
<sequence>MDSYKIEDSFRDVRPINFDQSEPRKPHNPKLIRNFIIILIIIMGILLTLITLMILWFTIVNSKVNELDKQNKELKNSTQEMKIIIQGLNKKDEEMSQQIVQFKQQLADLNPKPGPIPLTITNISGSFYVVSEFTYLSSADQEKCIPMERVFTRGIYRFEVKINRESVPIIGVQDARLFIPFGMSLNNPSVNRNNMYFQGDSAVVWQSGQNTAGNQHFKDGDLVAIELNMDSPIRTVHFFINGEQQPVFGSRLPNEIKVYIGDSVSLISFDCLSEPTAVRQKDEIEKMWII</sequence>
<comment type="caution">
    <text evidence="3">The sequence shown here is derived from an EMBL/GenBank/DDBJ whole genome shotgun (WGS) entry which is preliminary data.</text>
</comment>
<dbReference type="SUPFAM" id="SSF49899">
    <property type="entry name" value="Concanavalin A-like lectins/glucanases"/>
    <property type="match status" value="1"/>
</dbReference>
<evidence type="ECO:0000256" key="2">
    <source>
        <dbReference type="SAM" id="Phobius"/>
    </source>
</evidence>
<dbReference type="Proteomes" id="UP000324800">
    <property type="component" value="Unassembled WGS sequence"/>
</dbReference>
<protein>
    <recommendedName>
        <fullName evidence="5">SPRY domain-containing protein</fullName>
    </recommendedName>
</protein>
<feature type="transmembrane region" description="Helical" evidence="2">
    <location>
        <begin position="35"/>
        <end position="59"/>
    </location>
</feature>
<reference evidence="3 4" key="1">
    <citation type="submission" date="2019-03" db="EMBL/GenBank/DDBJ databases">
        <title>Single cell metagenomics reveals metabolic interactions within the superorganism composed of flagellate Streblomastix strix and complex community of Bacteroidetes bacteria on its surface.</title>
        <authorList>
            <person name="Treitli S.C."/>
            <person name="Kolisko M."/>
            <person name="Husnik F."/>
            <person name="Keeling P."/>
            <person name="Hampl V."/>
        </authorList>
    </citation>
    <scope>NUCLEOTIDE SEQUENCE [LARGE SCALE GENOMIC DNA]</scope>
    <source>
        <strain evidence="3">ST1C</strain>
    </source>
</reference>
<dbReference type="AlphaFoldDB" id="A0A5J4WI82"/>
<feature type="coiled-coil region" evidence="1">
    <location>
        <begin position="60"/>
        <end position="105"/>
    </location>
</feature>
<evidence type="ECO:0000313" key="4">
    <source>
        <dbReference type="Proteomes" id="UP000324800"/>
    </source>
</evidence>
<evidence type="ECO:0000313" key="3">
    <source>
        <dbReference type="EMBL" id="KAA6394416.1"/>
    </source>
</evidence>
<organism evidence="3 4">
    <name type="scientific">Streblomastix strix</name>
    <dbReference type="NCBI Taxonomy" id="222440"/>
    <lineage>
        <taxon>Eukaryota</taxon>
        <taxon>Metamonada</taxon>
        <taxon>Preaxostyla</taxon>
        <taxon>Oxymonadida</taxon>
        <taxon>Streblomastigidae</taxon>
        <taxon>Streblomastix</taxon>
    </lineage>
</organism>
<gene>
    <name evidence="3" type="ORF">EZS28_010058</name>
</gene>
<name>A0A5J4WI82_9EUKA</name>
<keyword evidence="1" id="KW-0175">Coiled coil</keyword>
<keyword evidence="2" id="KW-0472">Membrane</keyword>
<evidence type="ECO:0008006" key="5">
    <source>
        <dbReference type="Google" id="ProtNLM"/>
    </source>
</evidence>
<proteinExistence type="predicted"/>
<dbReference type="InterPro" id="IPR013320">
    <property type="entry name" value="ConA-like_dom_sf"/>
</dbReference>
<dbReference type="Gene3D" id="2.60.120.920">
    <property type="match status" value="1"/>
</dbReference>
<dbReference type="EMBL" id="SNRW01001948">
    <property type="protein sequence ID" value="KAA6394416.1"/>
    <property type="molecule type" value="Genomic_DNA"/>
</dbReference>